<feature type="transmembrane region" description="Helical" evidence="1">
    <location>
        <begin position="290"/>
        <end position="308"/>
    </location>
</feature>
<dbReference type="EMBL" id="MHUL01000002">
    <property type="protein sequence ID" value="OHA77861.1"/>
    <property type="molecule type" value="Genomic_DNA"/>
</dbReference>
<feature type="transmembrane region" description="Helical" evidence="1">
    <location>
        <begin position="245"/>
        <end position="269"/>
    </location>
</feature>
<keyword evidence="1" id="KW-0812">Transmembrane</keyword>
<evidence type="ECO:0008006" key="4">
    <source>
        <dbReference type="Google" id="ProtNLM"/>
    </source>
</evidence>
<keyword evidence="1" id="KW-0472">Membrane</keyword>
<sequence length="309" mass="33180">MWIVIAITAYFLLALVAVIDKYLLSGPLPSPKTYAFYVGVLGGGVAVLLAVFGFVVIPEVPIILLGLFAGIMRTLFLFALFRALFLFEASRVVPALGAILPLFLLLLVFFFVRDATIFELSNFAAFFLLVAGAFGVSVAKNSRMTAQSVAAVSLAAFSGAASFFFSKFAYDAQPFLSGLAWLLIGAFLASLVFLASREVRREVGRIFSKPKHAAQVSGKKFPLWIFLGNQVAGGGAAFLQNLAIALVPLGLLSFVSAMSGIEYVFLFAFTMFLSRRFPSILTEEISGSSILQKTISILLIALGLALLAL</sequence>
<comment type="caution">
    <text evidence="2">The sequence shown here is derived from an EMBL/GenBank/DDBJ whole genome shotgun (WGS) entry which is preliminary data.</text>
</comment>
<feature type="transmembrane region" description="Helical" evidence="1">
    <location>
        <begin position="175"/>
        <end position="195"/>
    </location>
</feature>
<feature type="transmembrane region" description="Helical" evidence="1">
    <location>
        <begin position="117"/>
        <end position="136"/>
    </location>
</feature>
<dbReference type="AlphaFoldDB" id="A0A1G2S0N3"/>
<evidence type="ECO:0000313" key="2">
    <source>
        <dbReference type="EMBL" id="OHA77861.1"/>
    </source>
</evidence>
<evidence type="ECO:0000256" key="1">
    <source>
        <dbReference type="SAM" id="Phobius"/>
    </source>
</evidence>
<accession>A0A1G2S0N3</accession>
<dbReference type="Proteomes" id="UP000178222">
    <property type="component" value="Unassembled WGS sequence"/>
</dbReference>
<keyword evidence="1" id="KW-1133">Transmembrane helix</keyword>
<feature type="transmembrane region" description="Helical" evidence="1">
    <location>
        <begin position="36"/>
        <end position="57"/>
    </location>
</feature>
<organism evidence="2 3">
    <name type="scientific">Candidatus Wildermuthbacteria bacterium RIFCSPLOWO2_02_FULL_47_9c</name>
    <dbReference type="NCBI Taxonomy" id="1802466"/>
    <lineage>
        <taxon>Bacteria</taxon>
        <taxon>Candidatus Wildermuthiibacteriota</taxon>
    </lineage>
</organism>
<evidence type="ECO:0000313" key="3">
    <source>
        <dbReference type="Proteomes" id="UP000178222"/>
    </source>
</evidence>
<feature type="transmembrane region" description="Helical" evidence="1">
    <location>
        <begin position="221"/>
        <end position="239"/>
    </location>
</feature>
<gene>
    <name evidence="2" type="ORF">A3J30_02945</name>
</gene>
<feature type="transmembrane region" description="Helical" evidence="1">
    <location>
        <begin position="92"/>
        <end position="111"/>
    </location>
</feature>
<feature type="transmembrane region" description="Helical" evidence="1">
    <location>
        <begin position="6"/>
        <end position="24"/>
    </location>
</feature>
<name>A0A1G2S0N3_9BACT</name>
<feature type="transmembrane region" description="Helical" evidence="1">
    <location>
        <begin position="63"/>
        <end position="85"/>
    </location>
</feature>
<proteinExistence type="predicted"/>
<protein>
    <recommendedName>
        <fullName evidence="4">EamA domain-containing protein</fullName>
    </recommendedName>
</protein>
<reference evidence="2 3" key="1">
    <citation type="journal article" date="2016" name="Nat. Commun.">
        <title>Thousands of microbial genomes shed light on interconnected biogeochemical processes in an aquifer system.</title>
        <authorList>
            <person name="Anantharaman K."/>
            <person name="Brown C.T."/>
            <person name="Hug L.A."/>
            <person name="Sharon I."/>
            <person name="Castelle C.J."/>
            <person name="Probst A.J."/>
            <person name="Thomas B.C."/>
            <person name="Singh A."/>
            <person name="Wilkins M.J."/>
            <person name="Karaoz U."/>
            <person name="Brodie E.L."/>
            <person name="Williams K.H."/>
            <person name="Hubbard S.S."/>
            <person name="Banfield J.F."/>
        </authorList>
    </citation>
    <scope>NUCLEOTIDE SEQUENCE [LARGE SCALE GENOMIC DNA]</scope>
</reference>